<feature type="transmembrane region" description="Helical" evidence="7">
    <location>
        <begin position="278"/>
        <end position="299"/>
    </location>
</feature>
<feature type="transmembrane region" description="Helical" evidence="7">
    <location>
        <begin position="205"/>
        <end position="226"/>
    </location>
</feature>
<dbReference type="AlphaFoldDB" id="A0A316V988"/>
<organism evidence="9 10">
    <name type="scientific">Meira miltonrushii</name>
    <dbReference type="NCBI Taxonomy" id="1280837"/>
    <lineage>
        <taxon>Eukaryota</taxon>
        <taxon>Fungi</taxon>
        <taxon>Dikarya</taxon>
        <taxon>Basidiomycota</taxon>
        <taxon>Ustilaginomycotina</taxon>
        <taxon>Exobasidiomycetes</taxon>
        <taxon>Exobasidiales</taxon>
        <taxon>Brachybasidiaceae</taxon>
        <taxon>Meira</taxon>
    </lineage>
</organism>
<sequence>MQAEITTNVLDRQGISIDDVAKDQVAQTEWRERNGDEKDFDAIQPVATRQSSNHDNNEVDDSQDVAVPGEETVEESSDIDVYALILLGAQEASSSFSYRAAEYAYSIYLVVLFTNTLLPASLYGFITTASAIVFSGSVGGLTDTFNTHRLRIVRAFIFSQKLFVSASYGIFLVLFYSDNLRQAAQNGGRGPNPNAPRRADVWSCFAAITILGCILILCNVGVSVSVERDWVTSIARGSSKRLTRLNAIMRRIDLLSKLVAPLFVSLLTTTLGYPLSCVVLLCISAFTTVFELSFIGIVFRRFTILGEEEQNNRQQKRPVKAAAEEQTAAPNGEANYPPRRVPTSMKWHQWLSKQGLRGTFTLMKRWAKVQIADWHSFALMPIFISSLAISLLYMSVLSFDSTFIAYLKSETNYTDPFIAGMRGVCVVCGLLGTFVTPYLTKKIGLVRTGTWSIWAELLPLSMAIVSFYEGASNKQRPHWNTALLFTGLSLSRIGLWSFDLAQLAQAQEALRLHPRRNALMGLQFALQNALDLLHYALTIIWSRPSQFKNAADVSFAAIGTATLLYTFVYARRERGHVLHLDKMGLESLLGRKSR</sequence>
<comment type="similarity">
    <text evidence="2 7">Belongs to the ferroportin (FP) (TC 2.A.100) family. SLC40A subfamily.</text>
</comment>
<dbReference type="OrthoDB" id="648861at2759"/>
<accession>A0A316V988</accession>
<evidence type="ECO:0000256" key="1">
    <source>
        <dbReference type="ARBA" id="ARBA00004141"/>
    </source>
</evidence>
<dbReference type="PANTHER" id="PTHR11660:SF57">
    <property type="entry name" value="SOLUTE CARRIER FAMILY 40 MEMBER"/>
    <property type="match status" value="1"/>
</dbReference>
<dbReference type="PANTHER" id="PTHR11660">
    <property type="entry name" value="SOLUTE CARRIER FAMILY 40 MEMBER"/>
    <property type="match status" value="1"/>
</dbReference>
<keyword evidence="3 7" id="KW-0813">Transport</keyword>
<keyword evidence="10" id="KW-1185">Reference proteome</keyword>
<feature type="transmembrane region" description="Helical" evidence="7">
    <location>
        <begin position="553"/>
        <end position="570"/>
    </location>
</feature>
<evidence type="ECO:0000256" key="8">
    <source>
        <dbReference type="SAM" id="MobiDB-lite"/>
    </source>
</evidence>
<feature type="region of interest" description="Disordered" evidence="8">
    <location>
        <begin position="26"/>
        <end position="65"/>
    </location>
</feature>
<dbReference type="Pfam" id="PF06963">
    <property type="entry name" value="FPN1"/>
    <property type="match status" value="1"/>
</dbReference>
<evidence type="ECO:0000256" key="5">
    <source>
        <dbReference type="ARBA" id="ARBA00022989"/>
    </source>
</evidence>
<evidence type="ECO:0000256" key="3">
    <source>
        <dbReference type="ARBA" id="ARBA00022448"/>
    </source>
</evidence>
<protein>
    <recommendedName>
        <fullName evidence="7">Solute carrier family 40 member</fullName>
    </recommendedName>
</protein>
<comment type="subcellular location">
    <subcellularLocation>
        <location evidence="1 7">Membrane</location>
        <topology evidence="1 7">Multi-pass membrane protein</topology>
    </subcellularLocation>
</comment>
<feature type="transmembrane region" description="Helical" evidence="7">
    <location>
        <begin position="519"/>
        <end position="541"/>
    </location>
</feature>
<evidence type="ECO:0000256" key="4">
    <source>
        <dbReference type="ARBA" id="ARBA00022692"/>
    </source>
</evidence>
<proteinExistence type="inferred from homology"/>
<dbReference type="InterPro" id="IPR036259">
    <property type="entry name" value="MFS_trans_sf"/>
</dbReference>
<dbReference type="RefSeq" id="XP_025354471.1">
    <property type="nucleotide sequence ID" value="XM_025499225.1"/>
</dbReference>
<dbReference type="InParanoid" id="A0A316V988"/>
<feature type="transmembrane region" description="Helical" evidence="7">
    <location>
        <begin position="417"/>
        <end position="439"/>
    </location>
</feature>
<comment type="function">
    <text evidence="7">May be involved in iron transport and iron homeostasis.</text>
</comment>
<gene>
    <name evidence="9" type="ORF">FA14DRAFT_161665</name>
</gene>
<feature type="transmembrane region" description="Helical" evidence="7">
    <location>
        <begin position="254"/>
        <end position="272"/>
    </location>
</feature>
<evidence type="ECO:0000313" key="10">
    <source>
        <dbReference type="Proteomes" id="UP000245771"/>
    </source>
</evidence>
<dbReference type="GO" id="GO:0005381">
    <property type="term" value="F:iron ion transmembrane transporter activity"/>
    <property type="evidence" value="ECO:0007669"/>
    <property type="project" value="UniProtKB-UniRule"/>
</dbReference>
<dbReference type="STRING" id="1280837.A0A316V988"/>
<evidence type="ECO:0000256" key="7">
    <source>
        <dbReference type="RuleBase" id="RU365065"/>
    </source>
</evidence>
<evidence type="ECO:0000256" key="2">
    <source>
        <dbReference type="ARBA" id="ARBA00006279"/>
    </source>
</evidence>
<feature type="compositionally biased region" description="Basic and acidic residues" evidence="8">
    <location>
        <begin position="29"/>
        <end position="41"/>
    </location>
</feature>
<feature type="transmembrane region" description="Helical" evidence="7">
    <location>
        <begin position="374"/>
        <end position="397"/>
    </location>
</feature>
<reference evidence="9 10" key="1">
    <citation type="journal article" date="2018" name="Mol. Biol. Evol.">
        <title>Broad Genomic Sampling Reveals a Smut Pathogenic Ancestry of the Fungal Clade Ustilaginomycotina.</title>
        <authorList>
            <person name="Kijpornyongpan T."/>
            <person name="Mondo S.J."/>
            <person name="Barry K."/>
            <person name="Sandor L."/>
            <person name="Lee J."/>
            <person name="Lipzen A."/>
            <person name="Pangilinan J."/>
            <person name="LaButti K."/>
            <person name="Hainaut M."/>
            <person name="Henrissat B."/>
            <person name="Grigoriev I.V."/>
            <person name="Spatafora J.W."/>
            <person name="Aime M.C."/>
        </authorList>
    </citation>
    <scope>NUCLEOTIDE SEQUENCE [LARGE SCALE GENOMIC DNA]</scope>
    <source>
        <strain evidence="9 10">MCA 3882</strain>
    </source>
</reference>
<dbReference type="GeneID" id="37021006"/>
<keyword evidence="7" id="KW-0406">Ion transport</keyword>
<name>A0A316V988_9BASI</name>
<dbReference type="InterPro" id="IPR009716">
    <property type="entry name" value="Ferroportin-1"/>
</dbReference>
<evidence type="ECO:0000313" key="9">
    <source>
        <dbReference type="EMBL" id="PWN34169.1"/>
    </source>
</evidence>
<keyword evidence="5 7" id="KW-1133">Transmembrane helix</keyword>
<dbReference type="EMBL" id="KZ819604">
    <property type="protein sequence ID" value="PWN34169.1"/>
    <property type="molecule type" value="Genomic_DNA"/>
</dbReference>
<dbReference type="Proteomes" id="UP000245771">
    <property type="component" value="Unassembled WGS sequence"/>
</dbReference>
<evidence type="ECO:0000256" key="6">
    <source>
        <dbReference type="ARBA" id="ARBA00023136"/>
    </source>
</evidence>
<keyword evidence="4 7" id="KW-0812">Transmembrane</keyword>
<feature type="transmembrane region" description="Helical" evidence="7">
    <location>
        <begin position="155"/>
        <end position="176"/>
    </location>
</feature>
<feature type="transmembrane region" description="Helical" evidence="7">
    <location>
        <begin position="105"/>
        <end position="134"/>
    </location>
</feature>
<keyword evidence="6 7" id="KW-0472">Membrane</keyword>
<feature type="region of interest" description="Disordered" evidence="8">
    <location>
        <begin position="313"/>
        <end position="340"/>
    </location>
</feature>
<dbReference type="GO" id="GO:0016020">
    <property type="term" value="C:membrane"/>
    <property type="evidence" value="ECO:0007669"/>
    <property type="project" value="UniProtKB-SubCell"/>
</dbReference>
<comment type="caution">
    <text evidence="7">Lacks conserved residue(s) required for the propagation of feature annotation.</text>
</comment>
<dbReference type="SUPFAM" id="SSF103473">
    <property type="entry name" value="MFS general substrate transporter"/>
    <property type="match status" value="1"/>
</dbReference>